<protein>
    <submittedName>
        <fullName evidence="1">Uncharacterized protein</fullName>
    </submittedName>
</protein>
<reference evidence="1 2" key="1">
    <citation type="submission" date="2018-05" db="EMBL/GenBank/DDBJ databases">
        <title>Complete Genome Sequence of the Nonylphenol-Degrading Bacterium Sphingobium amiense DSM 16289T.</title>
        <authorList>
            <person name="Ootsuka M."/>
            <person name="Nishizawa T."/>
            <person name="Ohta H."/>
        </authorList>
    </citation>
    <scope>NUCLEOTIDE SEQUENCE [LARGE SCALE GENOMIC DNA]</scope>
    <source>
        <strain evidence="1 2">DSM 16289</strain>
    </source>
</reference>
<evidence type="ECO:0000313" key="2">
    <source>
        <dbReference type="Proteomes" id="UP000279959"/>
    </source>
</evidence>
<gene>
    <name evidence="1" type="ORF">SAMIE_1016520</name>
</gene>
<dbReference type="Proteomes" id="UP000279959">
    <property type="component" value="Chromosome"/>
</dbReference>
<proteinExistence type="predicted"/>
<sequence length="349" mass="35248">MTAAPGRPLRFFGVVLAAWVAMRLASHGGIPADPPAPPPVASVASIAPRLPTVGPLSPVSVTAHAPATALRPSPRLAPIVARSFAGDGGPLDFTHGSQSFAGRHHGGLSERLADFAPGAGIAAVPLAPPPDPQARTPGRWRGSAWMLWRPDGGAGEGAVPAGRLGGSQAGVRIDYDLTPATTSRLAAYARLSSALRQPAAPEAALGLTFQPSRTLPVSLAVERRAALGDGGRNAIAAMIVGGFGPTPILPGVEATGYAQAGIVGLRRKDAFIDGKASLAAPIGGTPLRLGGAVSGGAQPGVSRLDIGPEASLPLPLPGIPTRLSFEWRQRIAGDARPRSGLALTLGADF</sequence>
<dbReference type="AlphaFoldDB" id="A0A494W1S3"/>
<dbReference type="EMBL" id="AP018664">
    <property type="protein sequence ID" value="BBD98151.1"/>
    <property type="molecule type" value="Genomic_DNA"/>
</dbReference>
<dbReference type="RefSeq" id="WP_174522243.1">
    <property type="nucleotide sequence ID" value="NZ_AP018664.1"/>
</dbReference>
<accession>A0A494W1S3</accession>
<evidence type="ECO:0000313" key="1">
    <source>
        <dbReference type="EMBL" id="BBD98151.1"/>
    </source>
</evidence>
<keyword evidence="2" id="KW-1185">Reference proteome</keyword>
<dbReference type="KEGG" id="sami:SAMIE_1016520"/>
<organism evidence="1 2">
    <name type="scientific">Sphingobium amiense</name>
    <dbReference type="NCBI Taxonomy" id="135719"/>
    <lineage>
        <taxon>Bacteria</taxon>
        <taxon>Pseudomonadati</taxon>
        <taxon>Pseudomonadota</taxon>
        <taxon>Alphaproteobacteria</taxon>
        <taxon>Sphingomonadales</taxon>
        <taxon>Sphingomonadaceae</taxon>
        <taxon>Sphingobium</taxon>
    </lineage>
</organism>
<name>A0A494W1S3_9SPHN</name>